<protein>
    <submittedName>
        <fullName evidence="1">Putative phosphohistidine phosphatase SixA</fullName>
    </submittedName>
</protein>
<proteinExistence type="predicted"/>
<dbReference type="AlphaFoldDB" id="A0A134CJI7"/>
<dbReference type="SMART" id="SM00855">
    <property type="entry name" value="PGAM"/>
    <property type="match status" value="1"/>
</dbReference>
<gene>
    <name evidence="1" type="ORF">HMPREF3182_00502</name>
</gene>
<dbReference type="Proteomes" id="UP000070160">
    <property type="component" value="Unassembled WGS sequence"/>
</dbReference>
<dbReference type="CDD" id="cd07067">
    <property type="entry name" value="HP_PGM_like"/>
    <property type="match status" value="1"/>
</dbReference>
<name>A0A134CJI7_9FIRM</name>
<evidence type="ECO:0000313" key="1">
    <source>
        <dbReference type="EMBL" id="KXB92382.1"/>
    </source>
</evidence>
<sequence length="177" mass="20145">MFQNFNIWKRGYMRIFIMRHGEATAATLDTADRQRVLSSTGIQQAKQVGRLLEQYLKRESIRLWASPYKRSIETVTYLRTALPLALVGVHEAIATGNREKIERELLGASTEENVCIVGHIPYVNQWVQQWSGIALPFEPADMAVLTYLKKDDMAKGNMQLSVYISNGGCRWLLGKNI</sequence>
<organism evidence="1 2">
    <name type="scientific">Megasphaera hutchinsoni</name>
    <dbReference type="NCBI Taxonomy" id="1588748"/>
    <lineage>
        <taxon>Bacteria</taxon>
        <taxon>Bacillati</taxon>
        <taxon>Bacillota</taxon>
        <taxon>Negativicutes</taxon>
        <taxon>Veillonellales</taxon>
        <taxon>Veillonellaceae</taxon>
        <taxon>Megasphaera</taxon>
    </lineage>
</organism>
<dbReference type="STRING" id="1588748.HMPREF3182_00502"/>
<dbReference type="PATRIC" id="fig|1588748.3.peg.483"/>
<accession>A0A134CJI7</accession>
<evidence type="ECO:0000313" key="2">
    <source>
        <dbReference type="Proteomes" id="UP000070160"/>
    </source>
</evidence>
<comment type="caution">
    <text evidence="1">The sequence shown here is derived from an EMBL/GenBank/DDBJ whole genome shotgun (WGS) entry which is preliminary data.</text>
</comment>
<dbReference type="Pfam" id="PF00300">
    <property type="entry name" value="His_Phos_1"/>
    <property type="match status" value="1"/>
</dbReference>
<dbReference type="InterPro" id="IPR029033">
    <property type="entry name" value="His_PPase_superfam"/>
</dbReference>
<dbReference type="Gene3D" id="3.40.50.1240">
    <property type="entry name" value="Phosphoglycerate mutase-like"/>
    <property type="match status" value="1"/>
</dbReference>
<dbReference type="EMBL" id="LSDT01000014">
    <property type="protein sequence ID" value="KXB92382.1"/>
    <property type="molecule type" value="Genomic_DNA"/>
</dbReference>
<dbReference type="InterPro" id="IPR013078">
    <property type="entry name" value="His_Pase_superF_clade-1"/>
</dbReference>
<reference evidence="2" key="1">
    <citation type="submission" date="2016-01" db="EMBL/GenBank/DDBJ databases">
        <authorList>
            <person name="Mitreva M."/>
            <person name="Pepin K.H."/>
            <person name="Mihindukulasuriya K.A."/>
            <person name="Fulton R."/>
            <person name="Fronick C."/>
            <person name="O'Laughlin M."/>
            <person name="Miner T."/>
            <person name="Herter B."/>
            <person name="Rosa B.A."/>
            <person name="Cordes M."/>
            <person name="Tomlinson C."/>
            <person name="Wollam A."/>
            <person name="Palsikar V.B."/>
            <person name="Mardis E.R."/>
            <person name="Wilson R.K."/>
        </authorList>
    </citation>
    <scope>NUCLEOTIDE SEQUENCE [LARGE SCALE GENOMIC DNA]</scope>
    <source>
        <strain evidence="2">KA00182</strain>
    </source>
</reference>
<dbReference type="SUPFAM" id="SSF53254">
    <property type="entry name" value="Phosphoglycerate mutase-like"/>
    <property type="match status" value="1"/>
</dbReference>
<keyword evidence="2" id="KW-1185">Reference proteome</keyword>